<evidence type="ECO:0000313" key="2">
    <source>
        <dbReference type="Proteomes" id="UP001344906"/>
    </source>
</evidence>
<keyword evidence="2" id="KW-1185">Reference proteome</keyword>
<evidence type="ECO:0000313" key="1">
    <source>
        <dbReference type="EMBL" id="GLV57525.1"/>
    </source>
</evidence>
<dbReference type="EMBL" id="BSRI01000002">
    <property type="protein sequence ID" value="GLV57525.1"/>
    <property type="molecule type" value="Genomic_DNA"/>
</dbReference>
<dbReference type="RefSeq" id="WP_338253487.1">
    <property type="nucleotide sequence ID" value="NZ_BSRI01000002.1"/>
</dbReference>
<reference evidence="1 2" key="1">
    <citation type="submission" date="2023-02" db="EMBL/GenBank/DDBJ databases">
        <title>Dictyobacter halimunensis sp. nov., a new member of the class Ktedonobacteria from forest soil in a geothermal area.</title>
        <authorList>
            <person name="Rachmania M.K."/>
            <person name="Ningsih F."/>
            <person name="Sakai Y."/>
            <person name="Yabe S."/>
            <person name="Yokota A."/>
            <person name="Sjamsuridzal W."/>
        </authorList>
    </citation>
    <scope>NUCLEOTIDE SEQUENCE [LARGE SCALE GENOMIC DNA]</scope>
    <source>
        <strain evidence="1 2">S3.2.2.5</strain>
    </source>
</reference>
<sequence length="83" mass="8838">MGDGKWMRHACGYRLWSFVLGVIGGQVVVNYRDGGRDVPGLVVACCPGCGGSLQLWWDDPTGQVVAAGEQRLQQMIDEAVGSG</sequence>
<comment type="caution">
    <text evidence="1">The sequence shown here is derived from an EMBL/GenBank/DDBJ whole genome shotgun (WGS) entry which is preliminary data.</text>
</comment>
<proteinExistence type="predicted"/>
<accession>A0ABQ6FYT3</accession>
<gene>
    <name evidence="1" type="ORF">KDH_43610</name>
</gene>
<evidence type="ECO:0008006" key="3">
    <source>
        <dbReference type="Google" id="ProtNLM"/>
    </source>
</evidence>
<protein>
    <recommendedName>
        <fullName evidence="3">CENP-V/GFA domain-containing protein</fullName>
    </recommendedName>
</protein>
<organism evidence="1 2">
    <name type="scientific">Dictyobacter halimunensis</name>
    <dbReference type="NCBI Taxonomy" id="3026934"/>
    <lineage>
        <taxon>Bacteria</taxon>
        <taxon>Bacillati</taxon>
        <taxon>Chloroflexota</taxon>
        <taxon>Ktedonobacteria</taxon>
        <taxon>Ktedonobacterales</taxon>
        <taxon>Dictyobacteraceae</taxon>
        <taxon>Dictyobacter</taxon>
    </lineage>
</organism>
<name>A0ABQ6FYT3_9CHLR</name>
<dbReference type="Proteomes" id="UP001344906">
    <property type="component" value="Unassembled WGS sequence"/>
</dbReference>